<name>A0A2A8D0R5_9BACT</name>
<sequence length="126" mass="14300">MSKVLKYLPELEGDEQVFVAQMIKQMSEDQALQFANLYRARRRDPMTILLMNLLGFVAIAGVHRFYLGQVGMGLLYLFTGGFCLVGTVIDCFRYETLTFDYNANKAQECARIVMETMPSQASPSDH</sequence>
<reference evidence="7 8" key="1">
    <citation type="submission" date="2017-10" db="EMBL/GenBank/DDBJ databases">
        <title>Draft genome of Longibacter Salinarum.</title>
        <authorList>
            <person name="Goh K.M."/>
            <person name="Shamsir M.S."/>
            <person name="Lim S.W."/>
        </authorList>
    </citation>
    <scope>NUCLEOTIDE SEQUENCE [LARGE SCALE GENOMIC DNA]</scope>
    <source>
        <strain evidence="7 8">KCTC 52045</strain>
    </source>
</reference>
<keyword evidence="3 5" id="KW-1133">Transmembrane helix</keyword>
<keyword evidence="2 5" id="KW-0812">Transmembrane</keyword>
<evidence type="ECO:0000259" key="6">
    <source>
        <dbReference type="Pfam" id="PF05154"/>
    </source>
</evidence>
<keyword evidence="4 5" id="KW-0472">Membrane</keyword>
<dbReference type="GO" id="GO:0016020">
    <property type="term" value="C:membrane"/>
    <property type="evidence" value="ECO:0007669"/>
    <property type="project" value="UniProtKB-SubCell"/>
</dbReference>
<evidence type="ECO:0000256" key="4">
    <source>
        <dbReference type="ARBA" id="ARBA00023136"/>
    </source>
</evidence>
<protein>
    <recommendedName>
        <fullName evidence="6">TM2 domain-containing protein</fullName>
    </recommendedName>
</protein>
<dbReference type="EMBL" id="PDEQ01000002">
    <property type="protein sequence ID" value="PEN14484.1"/>
    <property type="molecule type" value="Genomic_DNA"/>
</dbReference>
<comment type="subcellular location">
    <subcellularLocation>
        <location evidence="1">Membrane</location>
        <topology evidence="1">Multi-pass membrane protein</topology>
    </subcellularLocation>
</comment>
<organism evidence="7 8">
    <name type="scientific">Longibacter salinarum</name>
    <dbReference type="NCBI Taxonomy" id="1850348"/>
    <lineage>
        <taxon>Bacteria</taxon>
        <taxon>Pseudomonadati</taxon>
        <taxon>Rhodothermota</taxon>
        <taxon>Rhodothermia</taxon>
        <taxon>Rhodothermales</taxon>
        <taxon>Salisaetaceae</taxon>
        <taxon>Longibacter</taxon>
    </lineage>
</organism>
<evidence type="ECO:0000313" key="7">
    <source>
        <dbReference type="EMBL" id="PEN14484.1"/>
    </source>
</evidence>
<dbReference type="AlphaFoldDB" id="A0A2A8D0R5"/>
<evidence type="ECO:0000256" key="2">
    <source>
        <dbReference type="ARBA" id="ARBA00022692"/>
    </source>
</evidence>
<dbReference type="OrthoDB" id="9816361at2"/>
<gene>
    <name evidence="7" type="ORF">CRI94_05520</name>
</gene>
<dbReference type="InterPro" id="IPR007829">
    <property type="entry name" value="TM2"/>
</dbReference>
<comment type="caution">
    <text evidence="7">The sequence shown here is derived from an EMBL/GenBank/DDBJ whole genome shotgun (WGS) entry which is preliminary data.</text>
</comment>
<evidence type="ECO:0000256" key="5">
    <source>
        <dbReference type="SAM" id="Phobius"/>
    </source>
</evidence>
<feature type="transmembrane region" description="Helical" evidence="5">
    <location>
        <begin position="48"/>
        <end position="67"/>
    </location>
</feature>
<proteinExistence type="predicted"/>
<dbReference type="Proteomes" id="UP000220102">
    <property type="component" value="Unassembled WGS sequence"/>
</dbReference>
<accession>A0A2A8D0R5</accession>
<dbReference type="Pfam" id="PF05154">
    <property type="entry name" value="TM2"/>
    <property type="match status" value="1"/>
</dbReference>
<dbReference type="RefSeq" id="WP_098074660.1">
    <property type="nucleotide sequence ID" value="NZ_PDEQ01000002.1"/>
</dbReference>
<feature type="transmembrane region" description="Helical" evidence="5">
    <location>
        <begin position="73"/>
        <end position="92"/>
    </location>
</feature>
<evidence type="ECO:0000256" key="3">
    <source>
        <dbReference type="ARBA" id="ARBA00022989"/>
    </source>
</evidence>
<evidence type="ECO:0000256" key="1">
    <source>
        <dbReference type="ARBA" id="ARBA00004141"/>
    </source>
</evidence>
<evidence type="ECO:0000313" key="8">
    <source>
        <dbReference type="Proteomes" id="UP000220102"/>
    </source>
</evidence>
<feature type="domain" description="TM2" evidence="6">
    <location>
        <begin position="52"/>
        <end position="92"/>
    </location>
</feature>
<keyword evidence="8" id="KW-1185">Reference proteome</keyword>